<keyword evidence="1" id="KW-0732">Signal</keyword>
<gene>
    <name evidence="2" type="ORF">LOTGIDRAFT_232648</name>
</gene>
<proteinExistence type="predicted"/>
<keyword evidence="3" id="KW-1185">Reference proteome</keyword>
<dbReference type="RefSeq" id="XP_009055802.1">
    <property type="nucleotide sequence ID" value="XM_009057554.1"/>
</dbReference>
<dbReference type="HOGENOM" id="CLU_802367_0_0_1"/>
<evidence type="ECO:0000313" key="3">
    <source>
        <dbReference type="Proteomes" id="UP000030746"/>
    </source>
</evidence>
<sequence length="347" mass="37897">MNLFYVLFLIPLVASQSSGLPGNQCGGVICLDSNDVTCNAESNECKCNAGKTGNGRFVCVDATESCVCYLYGDPYVTGFSTSEMSINLPCQHILAEFTTPNGIKVKVTAIASQRNERNYPGYVFEDGLLFEASKGNTLATAMYKRDGFWNKGLKVKLPFSGNFPDFGVYCSVDEHQYWTLELPRQGIVVRFRSADSSVTIQAPKQSQFVSGRPCGQCEGDSNSYKLAAQQSGLNIKQWSLVNAFNNLDTQRETDPVCKSLGTAYNSCSENQRSKAVQFCGAPFSNHQIGECFSQKFGKRTLLSMVQACINAYCQGSVAGWCQATLGAKTSCSNSQVDFEEITKYCGI</sequence>
<feature type="chain" id="PRO_5004717264" evidence="1">
    <location>
        <begin position="20"/>
        <end position="347"/>
    </location>
</feature>
<organism evidence="2 3">
    <name type="scientific">Lottia gigantea</name>
    <name type="common">Giant owl limpet</name>
    <dbReference type="NCBI Taxonomy" id="225164"/>
    <lineage>
        <taxon>Eukaryota</taxon>
        <taxon>Metazoa</taxon>
        <taxon>Spiralia</taxon>
        <taxon>Lophotrochozoa</taxon>
        <taxon>Mollusca</taxon>
        <taxon>Gastropoda</taxon>
        <taxon>Patellogastropoda</taxon>
        <taxon>Lottioidea</taxon>
        <taxon>Lottiidae</taxon>
        <taxon>Lottia</taxon>
    </lineage>
</organism>
<dbReference type="CTD" id="20248998"/>
<dbReference type="GeneID" id="20248998"/>
<dbReference type="AlphaFoldDB" id="V4BX26"/>
<reference evidence="2 3" key="1">
    <citation type="journal article" date="2013" name="Nature">
        <title>Insights into bilaterian evolution from three spiralian genomes.</title>
        <authorList>
            <person name="Simakov O."/>
            <person name="Marletaz F."/>
            <person name="Cho S.J."/>
            <person name="Edsinger-Gonzales E."/>
            <person name="Havlak P."/>
            <person name="Hellsten U."/>
            <person name="Kuo D.H."/>
            <person name="Larsson T."/>
            <person name="Lv J."/>
            <person name="Arendt D."/>
            <person name="Savage R."/>
            <person name="Osoegawa K."/>
            <person name="de Jong P."/>
            <person name="Grimwood J."/>
            <person name="Chapman J.A."/>
            <person name="Shapiro H."/>
            <person name="Aerts A."/>
            <person name="Otillar R.P."/>
            <person name="Terry A.Y."/>
            <person name="Boore J.L."/>
            <person name="Grigoriev I.V."/>
            <person name="Lindberg D.R."/>
            <person name="Seaver E.C."/>
            <person name="Weisblat D.A."/>
            <person name="Putnam N.H."/>
            <person name="Rokhsar D.S."/>
        </authorList>
    </citation>
    <scope>NUCLEOTIDE SEQUENCE [LARGE SCALE GENOMIC DNA]</scope>
</reference>
<evidence type="ECO:0000256" key="1">
    <source>
        <dbReference type="SAM" id="SignalP"/>
    </source>
</evidence>
<feature type="signal peptide" evidence="1">
    <location>
        <begin position="1"/>
        <end position="19"/>
    </location>
</feature>
<dbReference type="OMA" id="SEIVTHY"/>
<dbReference type="Proteomes" id="UP000030746">
    <property type="component" value="Unassembled WGS sequence"/>
</dbReference>
<evidence type="ECO:0000313" key="2">
    <source>
        <dbReference type="EMBL" id="ESO93609.1"/>
    </source>
</evidence>
<accession>V4BX26</accession>
<dbReference type="EMBL" id="KB201891">
    <property type="protein sequence ID" value="ESO93609.1"/>
    <property type="molecule type" value="Genomic_DNA"/>
</dbReference>
<name>V4BX26_LOTGI</name>
<dbReference type="OrthoDB" id="6059033at2759"/>
<protein>
    <submittedName>
        <fullName evidence="2">Uncharacterized protein</fullName>
    </submittedName>
</protein>
<dbReference type="KEGG" id="lgi:LOTGIDRAFT_232648"/>